<dbReference type="PANTHER" id="PTHR33121:SF79">
    <property type="entry name" value="CYCLIC DI-GMP PHOSPHODIESTERASE PDED-RELATED"/>
    <property type="match status" value="1"/>
</dbReference>
<dbReference type="PROSITE" id="PS50883">
    <property type="entry name" value="EAL"/>
    <property type="match status" value="1"/>
</dbReference>
<dbReference type="Proteomes" id="UP000535543">
    <property type="component" value="Unassembled WGS sequence"/>
</dbReference>
<organism evidence="4 5">
    <name type="scientific">Antrihabitans stalactiti</name>
    <dbReference type="NCBI Taxonomy" id="2584121"/>
    <lineage>
        <taxon>Bacteria</taxon>
        <taxon>Bacillati</taxon>
        <taxon>Actinomycetota</taxon>
        <taxon>Actinomycetes</taxon>
        <taxon>Mycobacteriales</taxon>
        <taxon>Nocardiaceae</taxon>
        <taxon>Antrihabitans</taxon>
    </lineage>
</organism>
<feature type="transmembrane region" description="Helical" evidence="1">
    <location>
        <begin position="131"/>
        <end position="147"/>
    </location>
</feature>
<dbReference type="Pfam" id="PF00990">
    <property type="entry name" value="GGDEF"/>
    <property type="match status" value="1"/>
</dbReference>
<dbReference type="RefSeq" id="WP_169590272.1">
    <property type="nucleotide sequence ID" value="NZ_VCQU01000007.1"/>
</dbReference>
<evidence type="ECO:0000259" key="3">
    <source>
        <dbReference type="PROSITE" id="PS50887"/>
    </source>
</evidence>
<dbReference type="InterPro" id="IPR050706">
    <property type="entry name" value="Cyclic-di-GMP_PDE-like"/>
</dbReference>
<dbReference type="EMBL" id="VCQU01000007">
    <property type="protein sequence ID" value="NMN97422.1"/>
    <property type="molecule type" value="Genomic_DNA"/>
</dbReference>
<dbReference type="SUPFAM" id="SSF141868">
    <property type="entry name" value="EAL domain-like"/>
    <property type="match status" value="1"/>
</dbReference>
<feature type="domain" description="EAL" evidence="2">
    <location>
        <begin position="332"/>
        <end position="580"/>
    </location>
</feature>
<dbReference type="InterPro" id="IPR043128">
    <property type="entry name" value="Rev_trsase/Diguanyl_cyclase"/>
</dbReference>
<dbReference type="Pfam" id="PF00563">
    <property type="entry name" value="EAL"/>
    <property type="match status" value="1"/>
</dbReference>
<dbReference type="InterPro" id="IPR000160">
    <property type="entry name" value="GGDEF_dom"/>
</dbReference>
<feature type="transmembrane region" description="Helical" evidence="1">
    <location>
        <begin position="153"/>
        <end position="173"/>
    </location>
</feature>
<accession>A0A848KL79</accession>
<dbReference type="NCBIfam" id="TIGR00254">
    <property type="entry name" value="GGDEF"/>
    <property type="match status" value="1"/>
</dbReference>
<evidence type="ECO:0000313" key="4">
    <source>
        <dbReference type="EMBL" id="NMN97422.1"/>
    </source>
</evidence>
<keyword evidence="5" id="KW-1185">Reference proteome</keyword>
<protein>
    <submittedName>
        <fullName evidence="4">EAL domain-containing protein</fullName>
    </submittedName>
</protein>
<dbReference type="GO" id="GO:0071111">
    <property type="term" value="F:cyclic-guanylate-specific phosphodiesterase activity"/>
    <property type="evidence" value="ECO:0007669"/>
    <property type="project" value="InterPro"/>
</dbReference>
<feature type="transmembrane region" description="Helical" evidence="1">
    <location>
        <begin position="56"/>
        <end position="76"/>
    </location>
</feature>
<feature type="transmembrane region" description="Helical" evidence="1">
    <location>
        <begin position="12"/>
        <end position="36"/>
    </location>
</feature>
<evidence type="ECO:0000259" key="2">
    <source>
        <dbReference type="PROSITE" id="PS50883"/>
    </source>
</evidence>
<dbReference type="AlphaFoldDB" id="A0A848KL79"/>
<dbReference type="PROSITE" id="PS50887">
    <property type="entry name" value="GGDEF"/>
    <property type="match status" value="1"/>
</dbReference>
<dbReference type="SMART" id="SM00052">
    <property type="entry name" value="EAL"/>
    <property type="match status" value="1"/>
</dbReference>
<dbReference type="PANTHER" id="PTHR33121">
    <property type="entry name" value="CYCLIC DI-GMP PHOSPHODIESTERASE PDEF"/>
    <property type="match status" value="1"/>
</dbReference>
<reference evidence="4 5" key="2">
    <citation type="submission" date="2020-06" db="EMBL/GenBank/DDBJ databases">
        <title>Antribacter stalactiti gen. nov., sp. nov., a new member of the family Nacardiaceae isolated from a cave.</title>
        <authorList>
            <person name="Kim I.S."/>
        </authorList>
    </citation>
    <scope>NUCLEOTIDE SEQUENCE [LARGE SCALE GENOMIC DNA]</scope>
    <source>
        <strain evidence="4 5">YC2-7</strain>
    </source>
</reference>
<feature type="transmembrane region" description="Helical" evidence="1">
    <location>
        <begin position="83"/>
        <end position="101"/>
    </location>
</feature>
<keyword evidence="1" id="KW-0812">Transmembrane</keyword>
<comment type="caution">
    <text evidence="4">The sequence shown here is derived from an EMBL/GenBank/DDBJ whole genome shotgun (WGS) entry which is preliminary data.</text>
</comment>
<sequence>MVGLRVTRLQQVWLQAPSALATPAVIGRVIGAMYAVGGIHGAIIASQIATDSATPVVYSAAALATAIGIATAVWGYRLSLVHYEILALLGCVSLAFGLTLVTDDAAAVGLASFAVCIGVSAALFFAWTHAVVINAVAVACVVVGLGARHNLTWAAGIVAAAGTLLIAGSVGILSRFASDANVDSLTGLLNRRGFDHQLGFALADAKRSGGRPVLVLFDLDRFKWINDSQGHHVGDAVLRKVADVWRSHIDKTMMLARYGGDEFALLLPEATEDEAVALSERLRASISTGCSAGVTSWRQGESGSLLVGRADIALYKAKHSGGSQTAVQPVHASAVASELRKAIEQADIAVHYAPIVRLGGDGDIVGYEALMRWRSGADPGITPAEAIRVAEGHDLIAALDRIVLERACREVAEFAQRSQRAFLHVNVSGRELAERNYVATVEEILKRTRWPAGLLVLEVQEAVFDYETPAVVRNLRALRDRGICIAIDDFGGGYSSLSQLETLPIDMAKVNRKFVAAATQESAGPSLIGVVAALADALDLPVIARGVENSAQVEALIAHGYQFAQGSLFGEAQPADAFGR</sequence>
<dbReference type="SUPFAM" id="SSF55073">
    <property type="entry name" value="Nucleotide cyclase"/>
    <property type="match status" value="1"/>
</dbReference>
<proteinExistence type="predicted"/>
<name>A0A848KL79_9NOCA</name>
<dbReference type="CDD" id="cd01948">
    <property type="entry name" value="EAL"/>
    <property type="match status" value="1"/>
</dbReference>
<dbReference type="SMART" id="SM00267">
    <property type="entry name" value="GGDEF"/>
    <property type="match status" value="1"/>
</dbReference>
<gene>
    <name evidence="4" type="ORF">FGL95_20505</name>
</gene>
<dbReference type="InterPro" id="IPR035919">
    <property type="entry name" value="EAL_sf"/>
</dbReference>
<dbReference type="CDD" id="cd01949">
    <property type="entry name" value="GGDEF"/>
    <property type="match status" value="1"/>
</dbReference>
<feature type="domain" description="GGDEF" evidence="3">
    <location>
        <begin position="210"/>
        <end position="330"/>
    </location>
</feature>
<evidence type="ECO:0000313" key="5">
    <source>
        <dbReference type="Proteomes" id="UP000535543"/>
    </source>
</evidence>
<dbReference type="Gene3D" id="3.30.70.270">
    <property type="match status" value="1"/>
</dbReference>
<dbReference type="InterPro" id="IPR001633">
    <property type="entry name" value="EAL_dom"/>
</dbReference>
<keyword evidence="1" id="KW-0472">Membrane</keyword>
<evidence type="ECO:0000256" key="1">
    <source>
        <dbReference type="SAM" id="Phobius"/>
    </source>
</evidence>
<reference evidence="4 5" key="1">
    <citation type="submission" date="2019-05" db="EMBL/GenBank/DDBJ databases">
        <authorList>
            <person name="Lee S.D."/>
        </authorList>
    </citation>
    <scope>NUCLEOTIDE SEQUENCE [LARGE SCALE GENOMIC DNA]</scope>
    <source>
        <strain evidence="4 5">YC2-7</strain>
    </source>
</reference>
<keyword evidence="1" id="KW-1133">Transmembrane helix</keyword>
<dbReference type="InterPro" id="IPR029787">
    <property type="entry name" value="Nucleotide_cyclase"/>
</dbReference>
<dbReference type="Gene3D" id="3.20.20.450">
    <property type="entry name" value="EAL domain"/>
    <property type="match status" value="1"/>
</dbReference>